<name>A0A1T5C9M2_9BACT</name>
<keyword evidence="2" id="KW-1185">Reference proteome</keyword>
<accession>A0A1T5C9M2</accession>
<dbReference type="EMBL" id="FUYQ01000011">
    <property type="protein sequence ID" value="SKB56127.1"/>
    <property type="molecule type" value="Genomic_DNA"/>
</dbReference>
<dbReference type="Proteomes" id="UP000190852">
    <property type="component" value="Unassembled WGS sequence"/>
</dbReference>
<evidence type="ECO:0008006" key="3">
    <source>
        <dbReference type="Google" id="ProtNLM"/>
    </source>
</evidence>
<evidence type="ECO:0000313" key="1">
    <source>
        <dbReference type="EMBL" id="SKB56127.1"/>
    </source>
</evidence>
<organism evidence="1 2">
    <name type="scientific">Parabacteroides chartae</name>
    <dbReference type="NCBI Taxonomy" id="1037355"/>
    <lineage>
        <taxon>Bacteria</taxon>
        <taxon>Pseudomonadati</taxon>
        <taxon>Bacteroidota</taxon>
        <taxon>Bacteroidia</taxon>
        <taxon>Bacteroidales</taxon>
        <taxon>Tannerellaceae</taxon>
        <taxon>Parabacteroides</taxon>
    </lineage>
</organism>
<dbReference type="PROSITE" id="PS51257">
    <property type="entry name" value="PROKAR_LIPOPROTEIN"/>
    <property type="match status" value="1"/>
</dbReference>
<dbReference type="AlphaFoldDB" id="A0A1T5C9M2"/>
<sequence>MKNLAFVTGLFLASILFTGCASILTKTTYPVAINSSPEGANVTITGKKGTMVYEGTTPAIVKLKSSNGFFSGENYMIKFDKEGYQPVTRQVGSKVEGWYWGNILFGGLIGMIIVDPATGAMYKLDTEAVDVSLVKLEKNAENQVNINSIPEDWKKHLVLIKEGEEKSTK</sequence>
<gene>
    <name evidence="1" type="ORF">SAMN05660349_01764</name>
</gene>
<protein>
    <recommendedName>
        <fullName evidence="3">PEGA domain-containing protein</fullName>
    </recommendedName>
</protein>
<proteinExistence type="predicted"/>
<evidence type="ECO:0000313" key="2">
    <source>
        <dbReference type="Proteomes" id="UP000190852"/>
    </source>
</evidence>
<dbReference type="RefSeq" id="WP_079683304.1">
    <property type="nucleotide sequence ID" value="NZ_FUYQ01000011.1"/>
</dbReference>
<reference evidence="2" key="1">
    <citation type="submission" date="2017-02" db="EMBL/GenBank/DDBJ databases">
        <authorList>
            <person name="Varghese N."/>
            <person name="Submissions S."/>
        </authorList>
    </citation>
    <scope>NUCLEOTIDE SEQUENCE [LARGE SCALE GENOMIC DNA]</scope>
    <source>
        <strain evidence="2">DSM 24967</strain>
    </source>
</reference>